<dbReference type="AlphaFoldDB" id="A0AAU9SKC7"/>
<evidence type="ECO:0000313" key="3">
    <source>
        <dbReference type="Proteomes" id="UP000836841"/>
    </source>
</evidence>
<evidence type="ECO:0000256" key="1">
    <source>
        <dbReference type="SAM" id="Phobius"/>
    </source>
</evidence>
<dbReference type="Proteomes" id="UP000836841">
    <property type="component" value="Chromosome 5"/>
</dbReference>
<gene>
    <name evidence="2" type="ORF">TAV2_LOCUS15518</name>
</gene>
<keyword evidence="3" id="KW-1185">Reference proteome</keyword>
<dbReference type="InterPro" id="IPR029058">
    <property type="entry name" value="AB_hydrolase_fold"/>
</dbReference>
<sequence>MSKKNVMRNNIRLSTRVTGLTLFPNPFQASSSRLVSLIVTRNSHNIVNNIKKVKCQVLVIHASKFYISFSCPYFQSRPLWKMAKEPYELLWIKGGGQCNLEIYPDYIRHLYPFIQDMENTTTKSRLKKIWQEIPRQDESKGCCPLWLRMLWLRLLQVFLSFVEGMFLLLQETEMG</sequence>
<name>A0AAU9SKC7_THLAR</name>
<keyword evidence="1" id="KW-0812">Transmembrane</keyword>
<dbReference type="EMBL" id="OU466861">
    <property type="protein sequence ID" value="CAH2065257.1"/>
    <property type="molecule type" value="Genomic_DNA"/>
</dbReference>
<dbReference type="PANTHER" id="PTHR12277:SF139">
    <property type="entry name" value="ALPHA_BETA-HYDROLASES SUPERFAMILY PROTEIN"/>
    <property type="match status" value="1"/>
</dbReference>
<evidence type="ECO:0000313" key="2">
    <source>
        <dbReference type="EMBL" id="CAH2065257.1"/>
    </source>
</evidence>
<organism evidence="2 3">
    <name type="scientific">Thlaspi arvense</name>
    <name type="common">Field penny-cress</name>
    <dbReference type="NCBI Taxonomy" id="13288"/>
    <lineage>
        <taxon>Eukaryota</taxon>
        <taxon>Viridiplantae</taxon>
        <taxon>Streptophyta</taxon>
        <taxon>Embryophyta</taxon>
        <taxon>Tracheophyta</taxon>
        <taxon>Spermatophyta</taxon>
        <taxon>Magnoliopsida</taxon>
        <taxon>eudicotyledons</taxon>
        <taxon>Gunneridae</taxon>
        <taxon>Pentapetalae</taxon>
        <taxon>rosids</taxon>
        <taxon>malvids</taxon>
        <taxon>Brassicales</taxon>
        <taxon>Brassicaceae</taxon>
        <taxon>Thlaspideae</taxon>
        <taxon>Thlaspi</taxon>
    </lineage>
</organism>
<keyword evidence="1" id="KW-1133">Transmembrane helix</keyword>
<feature type="transmembrane region" description="Helical" evidence="1">
    <location>
        <begin position="145"/>
        <end position="169"/>
    </location>
</feature>
<reference evidence="2 3" key="1">
    <citation type="submission" date="2022-03" db="EMBL/GenBank/DDBJ databases">
        <authorList>
            <person name="Nunn A."/>
            <person name="Chopra R."/>
            <person name="Nunn A."/>
            <person name="Contreras Garrido A."/>
        </authorList>
    </citation>
    <scope>NUCLEOTIDE SEQUENCE [LARGE SCALE GENOMIC DNA]</scope>
</reference>
<keyword evidence="1" id="KW-0472">Membrane</keyword>
<dbReference type="SUPFAM" id="SSF53474">
    <property type="entry name" value="alpha/beta-Hydrolases"/>
    <property type="match status" value="1"/>
</dbReference>
<protein>
    <submittedName>
        <fullName evidence="2">Uncharacterized protein</fullName>
    </submittedName>
</protein>
<accession>A0AAU9SKC7</accession>
<proteinExistence type="predicted"/>
<dbReference type="PANTHER" id="PTHR12277">
    <property type="entry name" value="ALPHA/BETA HYDROLASE DOMAIN-CONTAINING PROTEIN"/>
    <property type="match status" value="1"/>
</dbReference>